<comment type="function">
    <text evidence="9">Condenses 4-methyl-5-(beta-hydroxyethyl)thiazole monophosphate (THZ-P) and 2-methyl-4-amino-5-hydroxymethyl pyrimidine pyrophosphate (HMP-PP) to form thiamine monophosphate (TMP).</text>
</comment>
<dbReference type="PANTHER" id="PTHR20857">
    <property type="entry name" value="THIAMINE-PHOSPHATE PYROPHOSPHORYLASE"/>
    <property type="match status" value="1"/>
</dbReference>
<dbReference type="EMBL" id="CP043420">
    <property type="protein sequence ID" value="QEL12926.1"/>
    <property type="molecule type" value="Genomic_DNA"/>
</dbReference>
<evidence type="ECO:0000256" key="8">
    <source>
        <dbReference type="ARBA" id="ARBA00047883"/>
    </source>
</evidence>
<feature type="domain" description="Thiamine phosphate synthase/TenI" evidence="12">
    <location>
        <begin position="10"/>
        <end position="190"/>
    </location>
</feature>
<dbReference type="GO" id="GO:0009229">
    <property type="term" value="P:thiamine diphosphate biosynthetic process"/>
    <property type="evidence" value="ECO:0007669"/>
    <property type="project" value="UniProtKB-UniRule"/>
</dbReference>
<dbReference type="InterPro" id="IPR013785">
    <property type="entry name" value="Aldolase_TIM"/>
</dbReference>
<gene>
    <name evidence="9" type="primary">thiE</name>
    <name evidence="13" type="ORF">FY550_16680</name>
</gene>
<dbReference type="GO" id="GO:0000287">
    <property type="term" value="F:magnesium ion binding"/>
    <property type="evidence" value="ECO:0007669"/>
    <property type="project" value="UniProtKB-UniRule"/>
</dbReference>
<dbReference type="InterPro" id="IPR036206">
    <property type="entry name" value="ThiamineP_synth_sf"/>
</dbReference>
<evidence type="ECO:0000256" key="9">
    <source>
        <dbReference type="HAMAP-Rule" id="MF_00097"/>
    </source>
</evidence>
<name>A0A5C1A3V8_9GAMM</name>
<dbReference type="AlphaFoldDB" id="A0A5C1A3V8"/>
<evidence type="ECO:0000256" key="10">
    <source>
        <dbReference type="RuleBase" id="RU003826"/>
    </source>
</evidence>
<dbReference type="GO" id="GO:0005737">
    <property type="term" value="C:cytoplasm"/>
    <property type="evidence" value="ECO:0007669"/>
    <property type="project" value="TreeGrafter"/>
</dbReference>
<comment type="catalytic activity">
    <reaction evidence="8 9 10">
        <text>2-[(2R,5Z)-2-carboxy-4-methylthiazol-5(2H)-ylidene]ethyl phosphate + 4-amino-2-methyl-5-(diphosphooxymethyl)pyrimidine + 2 H(+) = thiamine phosphate + CO2 + diphosphate</text>
        <dbReference type="Rhea" id="RHEA:47844"/>
        <dbReference type="ChEBI" id="CHEBI:15378"/>
        <dbReference type="ChEBI" id="CHEBI:16526"/>
        <dbReference type="ChEBI" id="CHEBI:33019"/>
        <dbReference type="ChEBI" id="CHEBI:37575"/>
        <dbReference type="ChEBI" id="CHEBI:57841"/>
        <dbReference type="ChEBI" id="CHEBI:62899"/>
        <dbReference type="EC" id="2.5.1.3"/>
    </reaction>
</comment>
<comment type="catalytic activity">
    <reaction evidence="7 9 10">
        <text>2-(2-carboxy-4-methylthiazol-5-yl)ethyl phosphate + 4-amino-2-methyl-5-(diphosphooxymethyl)pyrimidine + 2 H(+) = thiamine phosphate + CO2 + diphosphate</text>
        <dbReference type="Rhea" id="RHEA:47848"/>
        <dbReference type="ChEBI" id="CHEBI:15378"/>
        <dbReference type="ChEBI" id="CHEBI:16526"/>
        <dbReference type="ChEBI" id="CHEBI:33019"/>
        <dbReference type="ChEBI" id="CHEBI:37575"/>
        <dbReference type="ChEBI" id="CHEBI:57841"/>
        <dbReference type="ChEBI" id="CHEBI:62890"/>
        <dbReference type="EC" id="2.5.1.3"/>
    </reaction>
</comment>
<evidence type="ECO:0000256" key="4">
    <source>
        <dbReference type="ARBA" id="ARBA00022842"/>
    </source>
</evidence>
<sequence length="213" mass="22497">MMDGDWRRGIYALTDAALLPDDDTLLAAAEGALRGRLALLQYRDKSSDETHRYRQAAALSALCRDFATPLIINDDIALAARLGVGVHLGQQDAAVAEARERLGREAIVGATCHARLDLADQACRAGASYLAFGRFFTSQTKPEAPPAELSLLAEAARFGLPRVAIGGIDGERVAQAVAAGADLLAVVHAVFGAGPAACEHAVHELRRRAGFTI</sequence>
<keyword evidence="4 9" id="KW-0460">Magnesium</keyword>
<dbReference type="PANTHER" id="PTHR20857:SF15">
    <property type="entry name" value="THIAMINE-PHOSPHATE SYNTHASE"/>
    <property type="match status" value="1"/>
</dbReference>
<evidence type="ECO:0000313" key="13">
    <source>
        <dbReference type="EMBL" id="QEL12926.1"/>
    </source>
</evidence>
<evidence type="ECO:0000256" key="11">
    <source>
        <dbReference type="RuleBase" id="RU004253"/>
    </source>
</evidence>
<accession>A0A5C1A3V8</accession>
<feature type="binding site" evidence="9">
    <location>
        <position position="74"/>
    </location>
    <ligand>
        <name>Mg(2+)</name>
        <dbReference type="ChEBI" id="CHEBI:18420"/>
    </ligand>
</feature>
<comment type="similarity">
    <text evidence="9 10">Belongs to the thiamine-phosphate synthase family.</text>
</comment>
<dbReference type="InterPro" id="IPR034291">
    <property type="entry name" value="TMP_synthase"/>
</dbReference>
<evidence type="ECO:0000256" key="2">
    <source>
        <dbReference type="ARBA" id="ARBA00022679"/>
    </source>
</evidence>
<keyword evidence="2 9" id="KW-0808">Transferase</keyword>
<evidence type="ECO:0000313" key="14">
    <source>
        <dbReference type="Proteomes" id="UP000322553"/>
    </source>
</evidence>
<feature type="binding site" evidence="9">
    <location>
        <begin position="41"/>
        <end position="45"/>
    </location>
    <ligand>
        <name>4-amino-2-methyl-5-(diphosphooxymethyl)pyrimidine</name>
        <dbReference type="ChEBI" id="CHEBI:57841"/>
    </ligand>
</feature>
<dbReference type="InterPro" id="IPR022998">
    <property type="entry name" value="ThiamineP_synth_TenI"/>
</dbReference>
<comment type="pathway">
    <text evidence="1 9 11">Cofactor biosynthesis; thiamine diphosphate biosynthesis; thiamine phosphate from 4-amino-2-methyl-5-diphosphomethylpyrimidine and 4-methyl-5-(2-phosphoethyl)-thiazole: step 1/1.</text>
</comment>
<comment type="caution">
    <text evidence="9">Lacks conserved residue(s) required for the propagation of feature annotation.</text>
</comment>
<dbReference type="HAMAP" id="MF_00097">
    <property type="entry name" value="TMP_synthase"/>
    <property type="match status" value="1"/>
</dbReference>
<dbReference type="Gene3D" id="3.20.20.70">
    <property type="entry name" value="Aldolase class I"/>
    <property type="match status" value="1"/>
</dbReference>
<feature type="binding site" evidence="9">
    <location>
        <position position="92"/>
    </location>
    <ligand>
        <name>Mg(2+)</name>
        <dbReference type="ChEBI" id="CHEBI:18420"/>
    </ligand>
</feature>
<reference evidence="13 14" key="1">
    <citation type="submission" date="2019-08" db="EMBL/GenBank/DDBJ databases">
        <title>Complete genome sequence of Kushneria sp. YCWA18, a halophilic phosphate-solubilizing bacterium isolated from Daqiao saltern in China.</title>
        <authorList>
            <person name="Du G.-X."/>
            <person name="Qu L.-Y."/>
        </authorList>
    </citation>
    <scope>NUCLEOTIDE SEQUENCE [LARGE SCALE GENOMIC DNA]</scope>
    <source>
        <strain evidence="13 14">YCWA18</strain>
    </source>
</reference>
<protein>
    <recommendedName>
        <fullName evidence="9">Thiamine-phosphate synthase</fullName>
        <shortName evidence="9">TP synthase</shortName>
        <shortName evidence="9">TPS</shortName>
        <ecNumber evidence="9">2.5.1.3</ecNumber>
    </recommendedName>
    <alternativeName>
        <fullName evidence="9">Thiamine-phosphate pyrophosphorylase</fullName>
        <shortName evidence="9">TMP pyrophosphorylase</shortName>
        <shortName evidence="9">TMP-PPase</shortName>
    </alternativeName>
</protein>
<comment type="cofactor">
    <cofactor evidence="9">
        <name>Mg(2+)</name>
        <dbReference type="ChEBI" id="CHEBI:18420"/>
    </cofactor>
    <text evidence="9">Binds 1 Mg(2+) ion per subunit.</text>
</comment>
<proteinExistence type="inferred from homology"/>
<keyword evidence="3 9" id="KW-0479">Metal-binding</keyword>
<dbReference type="NCBIfam" id="TIGR00693">
    <property type="entry name" value="thiE"/>
    <property type="match status" value="1"/>
</dbReference>
<feature type="binding site" evidence="9">
    <location>
        <position position="167"/>
    </location>
    <ligand>
        <name>2-[(2R,5Z)-2-carboxy-4-methylthiazol-5(2H)-ylidene]ethyl phosphate</name>
        <dbReference type="ChEBI" id="CHEBI:62899"/>
    </ligand>
</feature>
<dbReference type="CDD" id="cd00564">
    <property type="entry name" value="TMP_TenI"/>
    <property type="match status" value="1"/>
</dbReference>
<dbReference type="UniPathway" id="UPA00060">
    <property type="reaction ID" value="UER00141"/>
</dbReference>
<dbReference type="GO" id="GO:0009228">
    <property type="term" value="P:thiamine biosynthetic process"/>
    <property type="evidence" value="ECO:0007669"/>
    <property type="project" value="UniProtKB-KW"/>
</dbReference>
<feature type="binding site" evidence="9">
    <location>
        <position position="73"/>
    </location>
    <ligand>
        <name>4-amino-2-methyl-5-(diphosphooxymethyl)pyrimidine</name>
        <dbReference type="ChEBI" id="CHEBI:57841"/>
    </ligand>
</feature>
<dbReference type="GO" id="GO:0004789">
    <property type="term" value="F:thiamine-phosphate diphosphorylase activity"/>
    <property type="evidence" value="ECO:0007669"/>
    <property type="project" value="UniProtKB-UniRule"/>
</dbReference>
<dbReference type="EC" id="2.5.1.3" evidence="9"/>
<organism evidence="13 14">
    <name type="scientific">Kushneria phosphatilytica</name>
    <dbReference type="NCBI Taxonomy" id="657387"/>
    <lineage>
        <taxon>Bacteria</taxon>
        <taxon>Pseudomonadati</taxon>
        <taxon>Pseudomonadota</taxon>
        <taxon>Gammaproteobacteria</taxon>
        <taxon>Oceanospirillales</taxon>
        <taxon>Halomonadaceae</taxon>
        <taxon>Kushneria</taxon>
    </lineage>
</organism>
<keyword evidence="14" id="KW-1185">Reference proteome</keyword>
<feature type="binding site" evidence="9">
    <location>
        <position position="111"/>
    </location>
    <ligand>
        <name>4-amino-2-methyl-5-(diphosphooxymethyl)pyrimidine</name>
        <dbReference type="ChEBI" id="CHEBI:57841"/>
    </ligand>
</feature>
<comment type="catalytic activity">
    <reaction evidence="6 9 10">
        <text>4-methyl-5-(2-phosphooxyethyl)-thiazole + 4-amino-2-methyl-5-(diphosphooxymethyl)pyrimidine + H(+) = thiamine phosphate + diphosphate</text>
        <dbReference type="Rhea" id="RHEA:22328"/>
        <dbReference type="ChEBI" id="CHEBI:15378"/>
        <dbReference type="ChEBI" id="CHEBI:33019"/>
        <dbReference type="ChEBI" id="CHEBI:37575"/>
        <dbReference type="ChEBI" id="CHEBI:57841"/>
        <dbReference type="ChEBI" id="CHEBI:58296"/>
        <dbReference type="EC" id="2.5.1.3"/>
    </reaction>
</comment>
<feature type="binding site" evidence="9">
    <location>
        <position position="141"/>
    </location>
    <ligand>
        <name>4-amino-2-methyl-5-(diphosphooxymethyl)pyrimidine</name>
        <dbReference type="ChEBI" id="CHEBI:57841"/>
    </ligand>
</feature>
<dbReference type="Proteomes" id="UP000322553">
    <property type="component" value="Chromosome"/>
</dbReference>
<evidence type="ECO:0000256" key="5">
    <source>
        <dbReference type="ARBA" id="ARBA00022977"/>
    </source>
</evidence>
<dbReference type="Pfam" id="PF02581">
    <property type="entry name" value="TMP-TENI"/>
    <property type="match status" value="1"/>
</dbReference>
<evidence type="ECO:0000256" key="6">
    <source>
        <dbReference type="ARBA" id="ARBA00047334"/>
    </source>
</evidence>
<evidence type="ECO:0000256" key="3">
    <source>
        <dbReference type="ARBA" id="ARBA00022723"/>
    </source>
</evidence>
<dbReference type="SUPFAM" id="SSF51391">
    <property type="entry name" value="Thiamin phosphate synthase"/>
    <property type="match status" value="1"/>
</dbReference>
<evidence type="ECO:0000259" key="12">
    <source>
        <dbReference type="Pfam" id="PF02581"/>
    </source>
</evidence>
<evidence type="ECO:0000256" key="1">
    <source>
        <dbReference type="ARBA" id="ARBA00005165"/>
    </source>
</evidence>
<evidence type="ECO:0000256" key="7">
    <source>
        <dbReference type="ARBA" id="ARBA00047851"/>
    </source>
</evidence>
<dbReference type="KEGG" id="kuy:FY550_16680"/>
<feature type="binding site" evidence="9">
    <location>
        <begin position="138"/>
        <end position="140"/>
    </location>
    <ligand>
        <name>2-[(2R,5Z)-2-carboxy-4-methylthiazol-5(2H)-ylidene]ethyl phosphate</name>
        <dbReference type="ChEBI" id="CHEBI:62899"/>
    </ligand>
</feature>
<keyword evidence="5 9" id="KW-0784">Thiamine biosynthesis</keyword>